<name>A0A8X7R1C7_BRACI</name>
<reference evidence="4 5" key="1">
    <citation type="submission" date="2020-02" db="EMBL/GenBank/DDBJ databases">
        <authorList>
            <person name="Ma Q."/>
            <person name="Huang Y."/>
            <person name="Song X."/>
            <person name="Pei D."/>
        </authorList>
    </citation>
    <scope>NUCLEOTIDE SEQUENCE [LARGE SCALE GENOMIC DNA]</scope>
    <source>
        <strain evidence="4">Sxm20200214</strain>
        <tissue evidence="4">Leaf</tissue>
    </source>
</reference>
<feature type="compositionally biased region" description="Acidic residues" evidence="3">
    <location>
        <begin position="105"/>
        <end position="124"/>
    </location>
</feature>
<evidence type="ECO:0000313" key="4">
    <source>
        <dbReference type="EMBL" id="KAG2278620.1"/>
    </source>
</evidence>
<keyword evidence="2" id="KW-0698">rRNA processing</keyword>
<organism evidence="4 5">
    <name type="scientific">Brassica carinata</name>
    <name type="common">Ethiopian mustard</name>
    <name type="synonym">Abyssinian cabbage</name>
    <dbReference type="NCBI Taxonomy" id="52824"/>
    <lineage>
        <taxon>Eukaryota</taxon>
        <taxon>Viridiplantae</taxon>
        <taxon>Streptophyta</taxon>
        <taxon>Embryophyta</taxon>
        <taxon>Tracheophyta</taxon>
        <taxon>Spermatophyta</taxon>
        <taxon>Magnoliopsida</taxon>
        <taxon>eudicotyledons</taxon>
        <taxon>Gunneridae</taxon>
        <taxon>Pentapetalae</taxon>
        <taxon>rosids</taxon>
        <taxon>malvids</taxon>
        <taxon>Brassicales</taxon>
        <taxon>Brassicaceae</taxon>
        <taxon>Brassiceae</taxon>
        <taxon>Brassica</taxon>
    </lineage>
</organism>
<comment type="similarity">
    <text evidence="1">Belongs to the TSR2 family.</text>
</comment>
<keyword evidence="5" id="KW-1185">Reference proteome</keyword>
<sequence>MRAAVDNGWGGRDSHLKAERSVSNVLDYFIHLKDPTMGFDGLADILESGLNELNTVADDGSLEEVTETLLDLYYECLEGNYQRVEKLRVTSSQTSAKVVKVSNGNDEDGDDEESDDEDDDDEDTQMSNDQSTDMMVDAAEDCSNGKPEAMPVDEPKADDGWTVVPSRKNKGKRN</sequence>
<evidence type="ECO:0000313" key="5">
    <source>
        <dbReference type="Proteomes" id="UP000886595"/>
    </source>
</evidence>
<evidence type="ECO:0008006" key="6">
    <source>
        <dbReference type="Google" id="ProtNLM"/>
    </source>
</evidence>
<dbReference type="GO" id="GO:0006364">
    <property type="term" value="P:rRNA processing"/>
    <property type="evidence" value="ECO:0007669"/>
    <property type="project" value="UniProtKB-KW"/>
</dbReference>
<dbReference type="AlphaFoldDB" id="A0A8X7R1C7"/>
<evidence type="ECO:0000256" key="3">
    <source>
        <dbReference type="SAM" id="MobiDB-lite"/>
    </source>
</evidence>
<evidence type="ECO:0000256" key="1">
    <source>
        <dbReference type="ARBA" id="ARBA00006524"/>
    </source>
</evidence>
<dbReference type="EMBL" id="JAAMPC010000012">
    <property type="protein sequence ID" value="KAG2278620.1"/>
    <property type="molecule type" value="Genomic_DNA"/>
</dbReference>
<dbReference type="Proteomes" id="UP000886595">
    <property type="component" value="Unassembled WGS sequence"/>
</dbReference>
<dbReference type="OrthoDB" id="263560at2759"/>
<protein>
    <recommendedName>
        <fullName evidence="6">Pre-rRNA-processing protein TSR2 homolog</fullName>
    </recommendedName>
</protein>
<comment type="caution">
    <text evidence="4">The sequence shown here is derived from an EMBL/GenBank/DDBJ whole genome shotgun (WGS) entry which is preliminary data.</text>
</comment>
<dbReference type="Pfam" id="PF10273">
    <property type="entry name" value="WGG"/>
    <property type="match status" value="1"/>
</dbReference>
<dbReference type="InterPro" id="IPR019398">
    <property type="entry name" value="Pre-rRNA_process_TSR2"/>
</dbReference>
<gene>
    <name evidence="4" type="ORF">Bca52824_061175</name>
</gene>
<dbReference type="PANTHER" id="PTHR21250">
    <property type="entry name" value="PRE-RRNA-PROCESSING PROTEIN TSR2 HOMOLOG"/>
    <property type="match status" value="1"/>
</dbReference>
<accession>A0A8X7R1C7</accession>
<evidence type="ECO:0000256" key="2">
    <source>
        <dbReference type="ARBA" id="ARBA00022552"/>
    </source>
</evidence>
<proteinExistence type="inferred from homology"/>
<feature type="region of interest" description="Disordered" evidence="3">
    <location>
        <begin position="88"/>
        <end position="174"/>
    </location>
</feature>